<evidence type="ECO:0000256" key="1">
    <source>
        <dbReference type="SAM" id="MobiDB-lite"/>
    </source>
</evidence>
<evidence type="ECO:0000313" key="2">
    <source>
        <dbReference type="EMBL" id="MFD2256138.1"/>
    </source>
</evidence>
<evidence type="ECO:0000313" key="3">
    <source>
        <dbReference type="Proteomes" id="UP001597375"/>
    </source>
</evidence>
<protein>
    <recommendedName>
        <fullName evidence="4">AsmA family protein</fullName>
    </recommendedName>
</protein>
<comment type="caution">
    <text evidence="2">The sequence shown here is derived from an EMBL/GenBank/DDBJ whole genome shotgun (WGS) entry which is preliminary data.</text>
</comment>
<sequence length="472" mass="50131">MKKWRRVRKLVIMLLALGIFAPLALFGLSNLLLQSPPARDLLARKLTARTGLAASIQGASWSPWGGITIYGLSIPQPGPLLEAIDSPLAEIERISIDPVWSGLIHKQLLIKGVVLEKPQLALPIELLSQIPAEPLSAKTGVANPGISPEPPASAPPAATALAQQSGAIGQGPAPGEIATTAEPHPTEIAPKALSDPPVPISTPTVWLQIKGGRLAIVSTMTEQPLYRIDRVDGKIPFGGQAAKSRLELRGIASLGAELAAETELPIEWQPPMLDFPQISGEILDIGYKAAARFKLGAGIPFHIEGLIPPAEEITVKASQMVHTDIGSLMGRGRFQGLAFQPSSWHGEALLQAKNLRSTYGEQIAEFDRGHAIVVFRNGALRCIDARMIGENLSVLGNAALLSDGRAAANARFVASPEALVQISQRTRPSGSGPPRLTPLSTPQRAALDLELFGKLGEFFYKPDPASAPIPLK</sequence>
<reference evidence="3" key="1">
    <citation type="journal article" date="2019" name="Int. J. Syst. Evol. Microbiol.">
        <title>The Global Catalogue of Microorganisms (GCM) 10K type strain sequencing project: providing services to taxonomists for standard genome sequencing and annotation.</title>
        <authorList>
            <consortium name="The Broad Institute Genomics Platform"/>
            <consortium name="The Broad Institute Genome Sequencing Center for Infectious Disease"/>
            <person name="Wu L."/>
            <person name="Ma J."/>
        </authorList>
    </citation>
    <scope>NUCLEOTIDE SEQUENCE [LARGE SCALE GENOMIC DNA]</scope>
    <source>
        <strain evidence="3">CGMCC 4.7106</strain>
    </source>
</reference>
<keyword evidence="3" id="KW-1185">Reference proteome</keyword>
<feature type="region of interest" description="Disordered" evidence="1">
    <location>
        <begin position="140"/>
        <end position="181"/>
    </location>
</feature>
<organism evidence="2 3">
    <name type="scientific">Luteolibacter algae</name>
    <dbReference type="NCBI Taxonomy" id="454151"/>
    <lineage>
        <taxon>Bacteria</taxon>
        <taxon>Pseudomonadati</taxon>
        <taxon>Verrucomicrobiota</taxon>
        <taxon>Verrucomicrobiia</taxon>
        <taxon>Verrucomicrobiales</taxon>
        <taxon>Verrucomicrobiaceae</taxon>
        <taxon>Luteolibacter</taxon>
    </lineage>
</organism>
<evidence type="ECO:0008006" key="4">
    <source>
        <dbReference type="Google" id="ProtNLM"/>
    </source>
</evidence>
<proteinExistence type="predicted"/>
<gene>
    <name evidence="2" type="ORF">ACFSSA_05575</name>
</gene>
<name>A0ABW5D500_9BACT</name>
<dbReference type="EMBL" id="JBHUIT010000003">
    <property type="protein sequence ID" value="MFD2256138.1"/>
    <property type="molecule type" value="Genomic_DNA"/>
</dbReference>
<accession>A0ABW5D500</accession>
<dbReference type="Proteomes" id="UP001597375">
    <property type="component" value="Unassembled WGS sequence"/>
</dbReference>
<dbReference type="RefSeq" id="WP_386819104.1">
    <property type="nucleotide sequence ID" value="NZ_JBHUIT010000003.1"/>
</dbReference>